<dbReference type="EMBL" id="SRLA01000005">
    <property type="protein sequence ID" value="TGE04600.1"/>
    <property type="molecule type" value="Genomic_DNA"/>
</dbReference>
<dbReference type="RefSeq" id="WP_135436044.1">
    <property type="nucleotide sequence ID" value="NZ_SRLA01000005.1"/>
</dbReference>
<protein>
    <submittedName>
        <fullName evidence="1">Uncharacterized protein</fullName>
    </submittedName>
</protein>
<comment type="caution">
    <text evidence="1">The sequence shown here is derived from an EMBL/GenBank/DDBJ whole genome shotgun (WGS) entry which is preliminary data.</text>
</comment>
<name>A0A4Z0P1I3_9BACT</name>
<keyword evidence="2" id="KW-1185">Reference proteome</keyword>
<dbReference type="Proteomes" id="UP000298337">
    <property type="component" value="Unassembled WGS sequence"/>
</dbReference>
<evidence type="ECO:0000313" key="2">
    <source>
        <dbReference type="Proteomes" id="UP000298337"/>
    </source>
</evidence>
<sequence length="92" mass="10947">MTKQQVEQLYKTVEEYSVVKKAHIKEVHGALAWAERYGVPYWDLNQIIKDLDRDLFSTPERQAFIDIVEESKTDNVVERHLTEAFSQYFLRN</sequence>
<proteinExistence type="predicted"/>
<organism evidence="1 2">
    <name type="scientific">Hymenobacter fodinae</name>
    <dbReference type="NCBI Taxonomy" id="2510796"/>
    <lineage>
        <taxon>Bacteria</taxon>
        <taxon>Pseudomonadati</taxon>
        <taxon>Bacteroidota</taxon>
        <taxon>Cytophagia</taxon>
        <taxon>Cytophagales</taxon>
        <taxon>Hymenobacteraceae</taxon>
        <taxon>Hymenobacter</taxon>
    </lineage>
</organism>
<dbReference type="AlphaFoldDB" id="A0A4Z0P1I3"/>
<evidence type="ECO:0000313" key="1">
    <source>
        <dbReference type="EMBL" id="TGE04600.1"/>
    </source>
</evidence>
<accession>A0A4Z0P1I3</accession>
<gene>
    <name evidence="1" type="ORF">EU556_20665</name>
</gene>
<reference evidence="1 2" key="1">
    <citation type="submission" date="2019-04" db="EMBL/GenBank/DDBJ databases">
        <authorList>
            <person name="Feng G."/>
            <person name="Zhang J."/>
            <person name="Zhu H."/>
        </authorList>
    </citation>
    <scope>NUCLEOTIDE SEQUENCE [LARGE SCALE GENOMIC DNA]</scope>
    <source>
        <strain evidence="1 2">92R-1</strain>
    </source>
</reference>